<sequence length="37" mass="4189">MTSSKICCHFFKHSILVSVCNHIFCQLILFHATPKGP</sequence>
<accession>A0A0A9BNA0</accession>
<protein>
    <submittedName>
        <fullName evidence="1">Uncharacterized protein</fullName>
    </submittedName>
</protein>
<organism evidence="1">
    <name type="scientific">Arundo donax</name>
    <name type="common">Giant reed</name>
    <name type="synonym">Donax arundinaceus</name>
    <dbReference type="NCBI Taxonomy" id="35708"/>
    <lineage>
        <taxon>Eukaryota</taxon>
        <taxon>Viridiplantae</taxon>
        <taxon>Streptophyta</taxon>
        <taxon>Embryophyta</taxon>
        <taxon>Tracheophyta</taxon>
        <taxon>Spermatophyta</taxon>
        <taxon>Magnoliopsida</taxon>
        <taxon>Liliopsida</taxon>
        <taxon>Poales</taxon>
        <taxon>Poaceae</taxon>
        <taxon>PACMAD clade</taxon>
        <taxon>Arundinoideae</taxon>
        <taxon>Arundineae</taxon>
        <taxon>Arundo</taxon>
    </lineage>
</organism>
<dbReference type="EMBL" id="GBRH01235200">
    <property type="protein sequence ID" value="JAD62695.1"/>
    <property type="molecule type" value="Transcribed_RNA"/>
</dbReference>
<reference evidence="1" key="1">
    <citation type="submission" date="2014-09" db="EMBL/GenBank/DDBJ databases">
        <authorList>
            <person name="Magalhaes I.L.F."/>
            <person name="Oliveira U."/>
            <person name="Santos F.R."/>
            <person name="Vidigal T.H.D.A."/>
            <person name="Brescovit A.D."/>
            <person name="Santos A.J."/>
        </authorList>
    </citation>
    <scope>NUCLEOTIDE SEQUENCE</scope>
    <source>
        <tissue evidence="1">Shoot tissue taken approximately 20 cm above the soil surface</tissue>
    </source>
</reference>
<evidence type="ECO:0000313" key="1">
    <source>
        <dbReference type="EMBL" id="JAD62695.1"/>
    </source>
</evidence>
<name>A0A0A9BNA0_ARUDO</name>
<proteinExistence type="predicted"/>
<dbReference type="AlphaFoldDB" id="A0A0A9BNA0"/>
<reference evidence="1" key="2">
    <citation type="journal article" date="2015" name="Data Brief">
        <title>Shoot transcriptome of the giant reed, Arundo donax.</title>
        <authorList>
            <person name="Barrero R.A."/>
            <person name="Guerrero F.D."/>
            <person name="Moolhuijzen P."/>
            <person name="Goolsby J.A."/>
            <person name="Tidwell J."/>
            <person name="Bellgard S.E."/>
            <person name="Bellgard M.I."/>
        </authorList>
    </citation>
    <scope>NUCLEOTIDE SEQUENCE</scope>
    <source>
        <tissue evidence="1">Shoot tissue taken approximately 20 cm above the soil surface</tissue>
    </source>
</reference>